<comment type="caution">
    <text evidence="2">The sequence shown here is derived from an EMBL/GenBank/DDBJ whole genome shotgun (WGS) entry which is preliminary data.</text>
</comment>
<feature type="region of interest" description="Disordered" evidence="1">
    <location>
        <begin position="1"/>
        <end position="47"/>
    </location>
</feature>
<protein>
    <submittedName>
        <fullName evidence="2">Uncharacterized protein</fullName>
    </submittedName>
</protein>
<feature type="compositionally biased region" description="Basic and acidic residues" evidence="1">
    <location>
        <begin position="1"/>
        <end position="19"/>
    </location>
</feature>
<keyword evidence="3" id="KW-1185">Reference proteome</keyword>
<evidence type="ECO:0000313" key="3">
    <source>
        <dbReference type="Proteomes" id="UP000077202"/>
    </source>
</evidence>
<sequence length="174" mass="20031">MYNPDIKDKVNGLLREELSKVTTPKKPKKVPAKSKPMQNEERSSRAPKMLRDPHYDIAADPYERGPNITFRLLLKDNKTYRKMLNIALKRPKKTRAHKLPRVYQVLHEDLTAPEIDIEICGFTIRKVPLDSGSDLEIPGSHHQRGPKITVPWVKIPHEGETQSTSSRYTLEEDT</sequence>
<accession>A0A176VMF1</accession>
<evidence type="ECO:0000313" key="2">
    <source>
        <dbReference type="EMBL" id="OAE21593.1"/>
    </source>
</evidence>
<organism evidence="2 3">
    <name type="scientific">Marchantia polymorpha subsp. ruderalis</name>
    <dbReference type="NCBI Taxonomy" id="1480154"/>
    <lineage>
        <taxon>Eukaryota</taxon>
        <taxon>Viridiplantae</taxon>
        <taxon>Streptophyta</taxon>
        <taxon>Embryophyta</taxon>
        <taxon>Marchantiophyta</taxon>
        <taxon>Marchantiopsida</taxon>
        <taxon>Marchantiidae</taxon>
        <taxon>Marchantiales</taxon>
        <taxon>Marchantiaceae</taxon>
        <taxon>Marchantia</taxon>
    </lineage>
</organism>
<feature type="compositionally biased region" description="Basic and acidic residues" evidence="1">
    <location>
        <begin position="38"/>
        <end position="47"/>
    </location>
</feature>
<gene>
    <name evidence="2" type="ORF">AXG93_2838s1010</name>
</gene>
<dbReference type="Proteomes" id="UP000077202">
    <property type="component" value="Unassembled WGS sequence"/>
</dbReference>
<evidence type="ECO:0000256" key="1">
    <source>
        <dbReference type="SAM" id="MobiDB-lite"/>
    </source>
</evidence>
<feature type="region of interest" description="Disordered" evidence="1">
    <location>
        <begin position="155"/>
        <end position="174"/>
    </location>
</feature>
<feature type="compositionally biased region" description="Basic residues" evidence="1">
    <location>
        <begin position="23"/>
        <end position="32"/>
    </location>
</feature>
<name>A0A176VMF1_MARPO</name>
<proteinExistence type="predicted"/>
<dbReference type="AlphaFoldDB" id="A0A176VMF1"/>
<dbReference type="EMBL" id="LVLJ01003380">
    <property type="protein sequence ID" value="OAE21593.1"/>
    <property type="molecule type" value="Genomic_DNA"/>
</dbReference>
<reference evidence="2" key="1">
    <citation type="submission" date="2016-03" db="EMBL/GenBank/DDBJ databases">
        <title>Mechanisms controlling the formation of the plant cell surface in tip-growing cells are functionally conserved among land plants.</title>
        <authorList>
            <person name="Honkanen S."/>
            <person name="Jones V.A."/>
            <person name="Morieri G."/>
            <person name="Champion C."/>
            <person name="Hetherington A.J."/>
            <person name="Kelly S."/>
            <person name="Saint-Marcoux D."/>
            <person name="Proust H."/>
            <person name="Prescott H."/>
            <person name="Dolan L."/>
        </authorList>
    </citation>
    <scope>NUCLEOTIDE SEQUENCE [LARGE SCALE GENOMIC DNA]</scope>
    <source>
        <tissue evidence="2">Whole gametophyte</tissue>
    </source>
</reference>